<dbReference type="AlphaFoldDB" id="A0A1X0K1S9"/>
<evidence type="ECO:0000313" key="1">
    <source>
        <dbReference type="EMBL" id="ORB68397.1"/>
    </source>
</evidence>
<sequence>MADPWQLILHHAYSGTPGVIFDQSPDRGSHGTAIGLSANDYLADGVTDGSGAVRLGPGKCVRVPLTRVWRPCTGARIEAVCFFDGVADGTVVDGPGFYFGVDEGVMFSNYSFAHIGGGGTTTRHTGVRVPVGRWVTLTWMWDGLMSTGFWLDGRLVLEHRNVSPLGSDERFATIGASERPGGTFSNEFSGYIDDVKVWRRNPHRVNDEFTDRPVDDSVRECWKKWSRDFVELMNSDPDCARTTVVLLNEAIAASLRTILDQGEPLRSQLAEATRRYRSLWSAGRLDEIPAVLAEFLAALRSAGLDPATGAGFAEFYQDSCVRELLGRLELPDCDREFIDMMTGFRAEGQ</sequence>
<dbReference type="Proteomes" id="UP000192411">
    <property type="component" value="Unassembled WGS sequence"/>
</dbReference>
<organism evidence="1 2">
    <name type="scientific">Mycolicibacterium tusciae</name>
    <dbReference type="NCBI Taxonomy" id="75922"/>
    <lineage>
        <taxon>Bacteria</taxon>
        <taxon>Bacillati</taxon>
        <taxon>Actinomycetota</taxon>
        <taxon>Actinomycetes</taxon>
        <taxon>Mycobacteriales</taxon>
        <taxon>Mycobacteriaceae</taxon>
        <taxon>Mycolicibacterium</taxon>
    </lineage>
</organism>
<dbReference type="OrthoDB" id="4732288at2"/>
<gene>
    <name evidence="1" type="ORF">BST47_00225</name>
</gene>
<protein>
    <recommendedName>
        <fullName evidence="3">LamG-like jellyroll fold domain-containing protein</fullName>
    </recommendedName>
</protein>
<comment type="caution">
    <text evidence="1">The sequence shown here is derived from an EMBL/GenBank/DDBJ whole genome shotgun (WGS) entry which is preliminary data.</text>
</comment>
<proteinExistence type="predicted"/>
<dbReference type="EMBL" id="MVIM01000001">
    <property type="protein sequence ID" value="ORB68397.1"/>
    <property type="molecule type" value="Genomic_DNA"/>
</dbReference>
<accession>A0A1X0K1S9</accession>
<keyword evidence="2" id="KW-1185">Reference proteome</keyword>
<evidence type="ECO:0008006" key="3">
    <source>
        <dbReference type="Google" id="ProtNLM"/>
    </source>
</evidence>
<name>A0A1X0K1S9_9MYCO</name>
<evidence type="ECO:0000313" key="2">
    <source>
        <dbReference type="Proteomes" id="UP000192411"/>
    </source>
</evidence>
<dbReference type="Pfam" id="PF13385">
    <property type="entry name" value="Laminin_G_3"/>
    <property type="match status" value="1"/>
</dbReference>
<dbReference type="Gene3D" id="2.60.120.200">
    <property type="match status" value="1"/>
</dbReference>
<dbReference type="RefSeq" id="WP_083123202.1">
    <property type="nucleotide sequence ID" value="NZ_MVIM01000001.1"/>
</dbReference>
<dbReference type="SUPFAM" id="SSF49899">
    <property type="entry name" value="Concanavalin A-like lectins/glucanases"/>
    <property type="match status" value="1"/>
</dbReference>
<dbReference type="InterPro" id="IPR013320">
    <property type="entry name" value="ConA-like_dom_sf"/>
</dbReference>
<reference evidence="1 2" key="1">
    <citation type="submission" date="2017-02" db="EMBL/GenBank/DDBJ databases">
        <title>The new phylogeny of genus Mycobacterium.</title>
        <authorList>
            <person name="Tortoli E."/>
            <person name="Trovato A."/>
            <person name="Cirillo D.M."/>
        </authorList>
    </citation>
    <scope>NUCLEOTIDE SEQUENCE [LARGE SCALE GENOMIC DNA]</scope>
    <source>
        <strain evidence="1 2">DSM 44338</strain>
    </source>
</reference>